<reference evidence="8" key="1">
    <citation type="submission" date="2016-10" db="EMBL/GenBank/DDBJ databases">
        <authorList>
            <person name="Varghese N."/>
            <person name="Submissions S."/>
        </authorList>
    </citation>
    <scope>NUCLEOTIDE SEQUENCE [LARGE SCALE GENOMIC DNA]</scope>
    <source>
        <strain evidence="8">KPR-1</strain>
    </source>
</reference>
<dbReference type="GO" id="GO:0140359">
    <property type="term" value="F:ABC-type transporter activity"/>
    <property type="evidence" value="ECO:0007669"/>
    <property type="project" value="InterPro"/>
</dbReference>
<dbReference type="InterPro" id="IPR052902">
    <property type="entry name" value="ABC-2_transporter"/>
</dbReference>
<dbReference type="PANTHER" id="PTHR43027">
    <property type="entry name" value="DOXORUBICIN RESISTANCE ABC TRANSPORTER PERMEASE PROTEIN DRRC-RELATED"/>
    <property type="match status" value="1"/>
</dbReference>
<dbReference type="Pfam" id="PF01061">
    <property type="entry name" value="ABC2_membrane"/>
    <property type="match status" value="1"/>
</dbReference>
<keyword evidence="4 5" id="KW-0472">Membrane</keyword>
<feature type="transmembrane region" description="Helical" evidence="5">
    <location>
        <begin position="172"/>
        <end position="191"/>
    </location>
</feature>
<evidence type="ECO:0000256" key="1">
    <source>
        <dbReference type="ARBA" id="ARBA00004141"/>
    </source>
</evidence>
<keyword evidence="3 5" id="KW-1133">Transmembrane helix</keyword>
<keyword evidence="2 5" id="KW-0812">Transmembrane</keyword>
<feature type="transmembrane region" description="Helical" evidence="5">
    <location>
        <begin position="228"/>
        <end position="250"/>
    </location>
</feature>
<evidence type="ECO:0000256" key="3">
    <source>
        <dbReference type="ARBA" id="ARBA00022989"/>
    </source>
</evidence>
<feature type="domain" description="ABC-2 type transporter transmembrane" evidence="6">
    <location>
        <begin position="3"/>
        <end position="195"/>
    </location>
</feature>
<sequence>MTALRQLIMTETKLFLRDPIAVAYGLLFPTVLLLGLGSIPILRQPSPEFAGVRFVDHWAPSALVIGMIAIGVQHVPIVVATYRERGILRRLGTTPVHPSMLLVAQLIVAFVFVVLSAVILIVAAWLVLDVSLPQQPVTFMLAFVLGFAALVGVAMVSAATTPTAQSANGISMVLFLVTMFFGGVFLPRFMLPDIVMTIGDFVPPGVQNLLVSWDPAAAAHTVGLGWPMWAQLTMMAAIALVASAVAAKLFRWE</sequence>
<evidence type="ECO:0000313" key="7">
    <source>
        <dbReference type="EMBL" id="SDZ87121.1"/>
    </source>
</evidence>
<dbReference type="GO" id="GO:0016020">
    <property type="term" value="C:membrane"/>
    <property type="evidence" value="ECO:0007669"/>
    <property type="project" value="UniProtKB-SubCell"/>
</dbReference>
<dbReference type="RefSeq" id="WP_092561581.1">
    <property type="nucleotide sequence ID" value="NZ_FNQV01000002.1"/>
</dbReference>
<dbReference type="AlphaFoldDB" id="A0A1H3WJY5"/>
<protein>
    <submittedName>
        <fullName evidence="7">ABC-2 type transport system permease protein</fullName>
    </submittedName>
</protein>
<evidence type="ECO:0000256" key="5">
    <source>
        <dbReference type="SAM" id="Phobius"/>
    </source>
</evidence>
<evidence type="ECO:0000256" key="2">
    <source>
        <dbReference type="ARBA" id="ARBA00022692"/>
    </source>
</evidence>
<dbReference type="OrthoDB" id="3217868at2"/>
<evidence type="ECO:0000259" key="6">
    <source>
        <dbReference type="Pfam" id="PF01061"/>
    </source>
</evidence>
<accession>A0A1H3WJY5</accession>
<comment type="subcellular location">
    <subcellularLocation>
        <location evidence="1">Membrane</location>
        <topology evidence="1">Multi-pass membrane protein</topology>
    </subcellularLocation>
</comment>
<evidence type="ECO:0000313" key="8">
    <source>
        <dbReference type="Proteomes" id="UP000199288"/>
    </source>
</evidence>
<dbReference type="PANTHER" id="PTHR43027:SF2">
    <property type="entry name" value="TRANSPORT PERMEASE PROTEIN"/>
    <property type="match status" value="1"/>
</dbReference>
<name>A0A1H3WJY5_9ACTO</name>
<dbReference type="Proteomes" id="UP000199288">
    <property type="component" value="Unassembled WGS sequence"/>
</dbReference>
<evidence type="ECO:0000256" key="4">
    <source>
        <dbReference type="ARBA" id="ARBA00023136"/>
    </source>
</evidence>
<feature type="transmembrane region" description="Helical" evidence="5">
    <location>
        <begin position="102"/>
        <end position="127"/>
    </location>
</feature>
<feature type="transmembrane region" description="Helical" evidence="5">
    <location>
        <begin position="62"/>
        <end position="82"/>
    </location>
</feature>
<gene>
    <name evidence="7" type="ORF">SAMN02910418_00470</name>
</gene>
<feature type="transmembrane region" description="Helical" evidence="5">
    <location>
        <begin position="139"/>
        <end position="160"/>
    </location>
</feature>
<feature type="transmembrane region" description="Helical" evidence="5">
    <location>
        <begin position="21"/>
        <end position="42"/>
    </location>
</feature>
<keyword evidence="8" id="KW-1185">Reference proteome</keyword>
<dbReference type="EMBL" id="FNQV01000002">
    <property type="protein sequence ID" value="SDZ87121.1"/>
    <property type="molecule type" value="Genomic_DNA"/>
</dbReference>
<organism evidence="7 8">
    <name type="scientific">Bowdeniella nasicola</name>
    <dbReference type="NCBI Taxonomy" id="208480"/>
    <lineage>
        <taxon>Bacteria</taxon>
        <taxon>Bacillati</taxon>
        <taxon>Actinomycetota</taxon>
        <taxon>Actinomycetes</taxon>
        <taxon>Actinomycetales</taxon>
        <taxon>Actinomycetaceae</taxon>
        <taxon>Bowdeniella</taxon>
    </lineage>
</organism>
<proteinExistence type="predicted"/>
<dbReference type="InterPro" id="IPR013525">
    <property type="entry name" value="ABC2_TM"/>
</dbReference>